<dbReference type="Proteomes" id="UP000076234">
    <property type="component" value="Chromosome"/>
</dbReference>
<dbReference type="AlphaFoldDB" id="A0A142VUV7"/>
<protein>
    <submittedName>
        <fullName evidence="1">Uncharacterized protein</fullName>
    </submittedName>
</protein>
<gene>
    <name evidence="1" type="ORF">AOA14_03135</name>
</gene>
<evidence type="ECO:0000313" key="2">
    <source>
        <dbReference type="Proteomes" id="UP000076234"/>
    </source>
</evidence>
<evidence type="ECO:0000313" key="1">
    <source>
        <dbReference type="EMBL" id="AMU93600.1"/>
    </source>
</evidence>
<name>A0A142VUV7_9SPHN</name>
<reference evidence="1 2" key="2">
    <citation type="journal article" date="2016" name="Genome Announc.">
        <title>Complete Genome Sequence of Sphingopyxis terrae Strain 203-1 (NBRC 111660), a Polyethylene Glycol Degrader.</title>
        <authorList>
            <person name="Ohtsubo Y."/>
            <person name="Nonoyama S."/>
            <person name="Nagata Y."/>
            <person name="Numata M."/>
            <person name="Tsuchikane K."/>
            <person name="Hosoyama A."/>
            <person name="Yamazoe A."/>
            <person name="Tsuda M."/>
            <person name="Fujita N."/>
            <person name="Kawai F."/>
        </authorList>
    </citation>
    <scope>NUCLEOTIDE SEQUENCE [LARGE SCALE GENOMIC DNA]</scope>
    <source>
        <strain evidence="1 2">203-1</strain>
    </source>
</reference>
<reference evidence="2" key="1">
    <citation type="submission" date="2015-11" db="EMBL/GenBank/DDBJ databases">
        <title>Complete genome sequence of a polyethylene glycol-degrading strain Sphingopyxis terrae strain 203-1 (NBRC 15098).</title>
        <authorList>
            <person name="Yoshiyuki O."/>
            <person name="Shouta N."/>
            <person name="Nagata Y."/>
            <person name="Numata M."/>
            <person name="Tsuchikane K."/>
            <person name="Hosoyama A."/>
            <person name="Yamazoe A."/>
            <person name="Tsuda M."/>
            <person name="Fujita N."/>
            <person name="Kawai F."/>
        </authorList>
    </citation>
    <scope>NUCLEOTIDE SEQUENCE [LARGE SCALE GENOMIC DNA]</scope>
    <source>
        <strain evidence="2">203-1</strain>
    </source>
</reference>
<dbReference type="STRING" id="1219058.AOA14_03135"/>
<dbReference type="EMBL" id="CP013342">
    <property type="protein sequence ID" value="AMU93600.1"/>
    <property type="molecule type" value="Genomic_DNA"/>
</dbReference>
<sequence length="71" mass="7626">MVNSDFGAPVAAWATQMRAIRPVPEISGINPLFRDGTLRARRGVALLFRYGTQGAAAWQGAAALDLRGWLA</sequence>
<dbReference type="KEGG" id="ster:AOA14_03135"/>
<accession>A0A142VUV7</accession>
<proteinExistence type="predicted"/>
<organism evidence="1 2">
    <name type="scientific">Sphingopyxis terrae subsp. terrae NBRC 15098</name>
    <dbReference type="NCBI Taxonomy" id="1219058"/>
    <lineage>
        <taxon>Bacteria</taxon>
        <taxon>Pseudomonadati</taxon>
        <taxon>Pseudomonadota</taxon>
        <taxon>Alphaproteobacteria</taxon>
        <taxon>Sphingomonadales</taxon>
        <taxon>Sphingomonadaceae</taxon>
        <taxon>Sphingopyxis</taxon>
    </lineage>
</organism>